<gene>
    <name evidence="1" type="ORF">S01H4_36823</name>
</gene>
<accession>X1CGH4</accession>
<comment type="caution">
    <text evidence="1">The sequence shown here is derived from an EMBL/GenBank/DDBJ whole genome shotgun (WGS) entry which is preliminary data.</text>
</comment>
<organism evidence="1">
    <name type="scientific">marine sediment metagenome</name>
    <dbReference type="NCBI Taxonomy" id="412755"/>
    <lineage>
        <taxon>unclassified sequences</taxon>
        <taxon>metagenomes</taxon>
        <taxon>ecological metagenomes</taxon>
    </lineage>
</organism>
<sequence>MGKYLNMDVSGVQTPLKISDVATIAVNGAGTATTITYDNGGTSVINIAAAGAASFPPSTAGQKAAWTRGLWQQIIAGVE</sequence>
<feature type="non-terminal residue" evidence="1">
    <location>
        <position position="79"/>
    </location>
</feature>
<dbReference type="EMBL" id="BART01019717">
    <property type="protein sequence ID" value="GAG95373.1"/>
    <property type="molecule type" value="Genomic_DNA"/>
</dbReference>
<reference evidence="1" key="1">
    <citation type="journal article" date="2014" name="Front. Microbiol.">
        <title>High frequency of phylogenetically diverse reductive dehalogenase-homologous genes in deep subseafloor sedimentary metagenomes.</title>
        <authorList>
            <person name="Kawai M."/>
            <person name="Futagami T."/>
            <person name="Toyoda A."/>
            <person name="Takaki Y."/>
            <person name="Nishi S."/>
            <person name="Hori S."/>
            <person name="Arai W."/>
            <person name="Tsubouchi T."/>
            <person name="Morono Y."/>
            <person name="Uchiyama I."/>
            <person name="Ito T."/>
            <person name="Fujiyama A."/>
            <person name="Inagaki F."/>
            <person name="Takami H."/>
        </authorList>
    </citation>
    <scope>NUCLEOTIDE SEQUENCE</scope>
    <source>
        <strain evidence="1">Expedition CK06-06</strain>
    </source>
</reference>
<name>X1CGH4_9ZZZZ</name>
<proteinExistence type="predicted"/>
<dbReference type="AlphaFoldDB" id="X1CGH4"/>
<evidence type="ECO:0000313" key="1">
    <source>
        <dbReference type="EMBL" id="GAG95373.1"/>
    </source>
</evidence>
<protein>
    <submittedName>
        <fullName evidence="1">Uncharacterized protein</fullName>
    </submittedName>
</protein>